<keyword evidence="1" id="KW-0677">Repeat</keyword>
<dbReference type="EMBL" id="JAUJFL010000001">
    <property type="protein sequence ID" value="KAK2613165.1"/>
    <property type="molecule type" value="Genomic_DNA"/>
</dbReference>
<evidence type="ECO:0000313" key="4">
    <source>
        <dbReference type="EMBL" id="KAK2613165.1"/>
    </source>
</evidence>
<protein>
    <recommendedName>
        <fullName evidence="6">NACHT domain-containing protein</fullName>
    </recommendedName>
</protein>
<dbReference type="InterPro" id="IPR056884">
    <property type="entry name" value="NPHP3-like_N"/>
</dbReference>
<feature type="domain" description="Nephrocystin 3-like N-terminal" evidence="2">
    <location>
        <begin position="267"/>
        <end position="441"/>
    </location>
</feature>
<dbReference type="Pfam" id="PF24883">
    <property type="entry name" value="NPHP3_N"/>
    <property type="match status" value="1"/>
</dbReference>
<evidence type="ECO:0008006" key="6">
    <source>
        <dbReference type="Google" id="ProtNLM"/>
    </source>
</evidence>
<dbReference type="InterPro" id="IPR056693">
    <property type="entry name" value="DUF7791"/>
</dbReference>
<dbReference type="Gene3D" id="3.40.50.300">
    <property type="entry name" value="P-loop containing nucleotide triphosphate hydrolases"/>
    <property type="match status" value="1"/>
</dbReference>
<evidence type="ECO:0000259" key="3">
    <source>
        <dbReference type="Pfam" id="PF25053"/>
    </source>
</evidence>
<dbReference type="SUPFAM" id="SSF52540">
    <property type="entry name" value="P-loop containing nucleoside triphosphate hydrolases"/>
    <property type="match status" value="1"/>
</dbReference>
<dbReference type="AlphaFoldDB" id="A0AAD9SMV5"/>
<dbReference type="PANTHER" id="PTHR10039">
    <property type="entry name" value="AMELOGENIN"/>
    <property type="match status" value="1"/>
</dbReference>
<evidence type="ECO:0000259" key="2">
    <source>
        <dbReference type="Pfam" id="PF24883"/>
    </source>
</evidence>
<feature type="domain" description="DUF7791" evidence="3">
    <location>
        <begin position="557"/>
        <end position="665"/>
    </location>
</feature>
<proteinExistence type="predicted"/>
<organism evidence="4 5">
    <name type="scientific">Phomopsis amygdali</name>
    <name type="common">Fusicoccum amygdali</name>
    <dbReference type="NCBI Taxonomy" id="1214568"/>
    <lineage>
        <taxon>Eukaryota</taxon>
        <taxon>Fungi</taxon>
        <taxon>Dikarya</taxon>
        <taxon>Ascomycota</taxon>
        <taxon>Pezizomycotina</taxon>
        <taxon>Sordariomycetes</taxon>
        <taxon>Sordariomycetidae</taxon>
        <taxon>Diaporthales</taxon>
        <taxon>Diaporthaceae</taxon>
        <taxon>Diaporthe</taxon>
    </lineage>
</organism>
<evidence type="ECO:0000313" key="5">
    <source>
        <dbReference type="Proteomes" id="UP001265746"/>
    </source>
</evidence>
<dbReference type="Proteomes" id="UP001265746">
    <property type="component" value="Unassembled WGS sequence"/>
</dbReference>
<sequence length="990" mass="111909">MDPVSAVGLASSILTFVDFAWSLLGGAVAIYRSVDGTLDENARLDDVKDDLDSLSDLLGAKHRCKTKAERRIARIAEDCRDDSNTLRDLLAEITGDKNKRAFWRSLKASWSSIRSRKEIADLKSRLQEYRSEVLLYVTMLLREDQSSLGRGIAKIKDDCSQLRIEFRNQITSTQDEILDAIEALNGSTGEAKLTGEFSLVNISKLLLEMQAEIYKTHLQHRVLRQLVYENMNSRAYQIPKAAQDTYKWTVEDGPVEELDQRRHAWQVFLEWLRVGDKILHVSGNAGSGKSTLMKFVSQHERTKEELKAWAASKTLIFCVFYFWNPGSMAQRTLTGLYSSLLFQALTQCPELIEEVFPVQIRRMETSSGDAMVERVHGFDEDDIEEAFNLLLSRASPDNYRLCFFIDGLDECEGNKLQHEDLAKMLQSWANLEAVKLCISSRPYSEFIGPLALPGNRQIQLHELNKSDIRAYCLDRLGKDIDAEKRGKLCRKLVEKVLEQAQGVFLWVHLVIDILLMGFRQHDPDSVLLARLEALPSDLDKLYAKLRESIETDSIQRTRSNRMLLLATHSPGPSNLTAMAFSWLDECDQGGLMNPNFPPASGLDPYSEDEISKRLDHVTKQINGLARGFLQIYTDGPLNEGQTGRLFRIRVQFCHRTARDYLLQSEDRRRAMLRSFPNFENSDLYTRIFLAEVIHGGHSKNPHSLRHIFTPLDQSVRQNADPDLVSKFELPVRDLEPPRMLRLAQNTLLIPPVEGPAKISFIAFAAYCGLDRFVLREVTRDITDLKETSVSCNIVLAALSGEQYKLALALLKLGKGTTQLCGVSEHNAQTGYAQSLVPVCVIATAEIFRHNLGSFRSSGKWIEASLEVMKLLSQFTASLNISMWMTVRGVKGRNAPETSTRIRARLDGTEAVKLIETSKMRTDGRGSKPLLQATGTERNGRFIEGGLQLLMEWVAQSSRESGNESFLYLESVDWSSETQSLVKLEGYTRLY</sequence>
<dbReference type="Pfam" id="PF25053">
    <property type="entry name" value="DUF7791"/>
    <property type="match status" value="1"/>
</dbReference>
<evidence type="ECO:0000256" key="1">
    <source>
        <dbReference type="ARBA" id="ARBA00022737"/>
    </source>
</evidence>
<keyword evidence="5" id="KW-1185">Reference proteome</keyword>
<accession>A0AAD9SMV5</accession>
<dbReference type="InterPro" id="IPR027417">
    <property type="entry name" value="P-loop_NTPase"/>
</dbReference>
<name>A0AAD9SMV5_PHOAM</name>
<dbReference type="PANTHER" id="PTHR10039:SF5">
    <property type="entry name" value="NACHT DOMAIN-CONTAINING PROTEIN"/>
    <property type="match status" value="1"/>
</dbReference>
<comment type="caution">
    <text evidence="4">The sequence shown here is derived from an EMBL/GenBank/DDBJ whole genome shotgun (WGS) entry which is preliminary data.</text>
</comment>
<reference evidence="4" key="1">
    <citation type="submission" date="2023-06" db="EMBL/GenBank/DDBJ databases">
        <authorList>
            <person name="Noh H."/>
        </authorList>
    </citation>
    <scope>NUCLEOTIDE SEQUENCE</scope>
    <source>
        <strain evidence="4">DUCC20226</strain>
    </source>
</reference>
<gene>
    <name evidence="4" type="ORF">N8I77_000092</name>
</gene>